<proteinExistence type="predicted"/>
<comment type="caution">
    <text evidence="1">The sequence shown here is derived from an EMBL/GenBank/DDBJ whole genome shotgun (WGS) entry which is preliminary data.</text>
</comment>
<organism evidence="1 2">
    <name type="scientific">Persea americana</name>
    <name type="common">Avocado</name>
    <dbReference type="NCBI Taxonomy" id="3435"/>
    <lineage>
        <taxon>Eukaryota</taxon>
        <taxon>Viridiplantae</taxon>
        <taxon>Streptophyta</taxon>
        <taxon>Embryophyta</taxon>
        <taxon>Tracheophyta</taxon>
        <taxon>Spermatophyta</taxon>
        <taxon>Magnoliopsida</taxon>
        <taxon>Magnoliidae</taxon>
        <taxon>Laurales</taxon>
        <taxon>Lauraceae</taxon>
        <taxon>Persea</taxon>
    </lineage>
</organism>
<sequence length="304" mass="34160">MGKNYDEAYDLLETMAANNHQWPTTRINQQKAAGIFEVDAVTALTAQVVALSKKMDSWGPWSSQTVAVVCELSAGNHANDHCAMRTESVQYMGNYNRQQPQNNQNSYNPRWRNHPNFSWSNNQATRQAIPPGFQNQFTHQAEKQPSLEDALARFITTTERRMSDQDKLLNQVDLNVKSRAVSIKNLENQMGQLAHAINNCPQGALPSDTEVNPKSNGKEHCKAITLRSGKELTVLGEGSAYQKSLESEDIDKEKIEVEEVEVDKSKVVRSEARTNEASKVPLCLQYRSIETPEIEVRQTVLEVS</sequence>
<reference evidence="1 2" key="1">
    <citation type="journal article" date="2022" name="Hortic Res">
        <title>A haplotype resolved chromosomal level avocado genome allows analysis of novel avocado genes.</title>
        <authorList>
            <person name="Nath O."/>
            <person name="Fletcher S.J."/>
            <person name="Hayward A."/>
            <person name="Shaw L.M."/>
            <person name="Masouleh A.K."/>
            <person name="Furtado A."/>
            <person name="Henry R.J."/>
            <person name="Mitter N."/>
        </authorList>
    </citation>
    <scope>NUCLEOTIDE SEQUENCE [LARGE SCALE GENOMIC DNA]</scope>
    <source>
        <strain evidence="2">cv. Hass</strain>
    </source>
</reference>
<keyword evidence="2" id="KW-1185">Reference proteome</keyword>
<dbReference type="Proteomes" id="UP001234297">
    <property type="component" value="Chromosome 8"/>
</dbReference>
<gene>
    <name evidence="1" type="ORF">MRB53_026357</name>
</gene>
<protein>
    <submittedName>
        <fullName evidence="1">Uncharacterized protein</fullName>
    </submittedName>
</protein>
<dbReference type="EMBL" id="CM056816">
    <property type="protein sequence ID" value="KAJ8633021.1"/>
    <property type="molecule type" value="Genomic_DNA"/>
</dbReference>
<name>A0ACC2LIG3_PERAE</name>
<evidence type="ECO:0000313" key="1">
    <source>
        <dbReference type="EMBL" id="KAJ8633021.1"/>
    </source>
</evidence>
<accession>A0ACC2LIG3</accession>
<evidence type="ECO:0000313" key="2">
    <source>
        <dbReference type="Proteomes" id="UP001234297"/>
    </source>
</evidence>